<evidence type="ECO:0000256" key="7">
    <source>
        <dbReference type="ARBA" id="ARBA00023150"/>
    </source>
</evidence>
<sequence>MRNQTAGIVLAGGAARRMSGVDKPMLEVGGMPLLRRAISALRGVSPVIVVGPRRAGLPPVTWTREEPPGGGPVAGLAAGLALVPPGKDLVVVLAADLPGLRPSTVDKLVVALGAADGAVLVDADGKRQWLIGAWRTARLRAALPSSPGGVSMRKLLGGLSTVTVGEAPGESADVDTPADLERHAGRL</sequence>
<dbReference type="SUPFAM" id="SSF53448">
    <property type="entry name" value="Nucleotide-diphospho-sugar transferases"/>
    <property type="match status" value="1"/>
</dbReference>
<keyword evidence="4" id="KW-0547">Nucleotide-binding</keyword>
<evidence type="ECO:0000256" key="8">
    <source>
        <dbReference type="SAM" id="MobiDB-lite"/>
    </source>
</evidence>
<evidence type="ECO:0000313" key="10">
    <source>
        <dbReference type="EMBL" id="GLY67680.1"/>
    </source>
</evidence>
<evidence type="ECO:0000313" key="11">
    <source>
        <dbReference type="Proteomes" id="UP001165136"/>
    </source>
</evidence>
<keyword evidence="6" id="KW-0342">GTP-binding</keyword>
<dbReference type="PANTHER" id="PTHR19136:SF81">
    <property type="entry name" value="MOLYBDENUM COFACTOR GUANYLYLTRANSFERASE"/>
    <property type="match status" value="1"/>
</dbReference>
<gene>
    <name evidence="10" type="ORF">Atai01_42990</name>
</gene>
<keyword evidence="1" id="KW-0963">Cytoplasm</keyword>
<organism evidence="10 11">
    <name type="scientific">Amycolatopsis taiwanensis</name>
    <dbReference type="NCBI Taxonomy" id="342230"/>
    <lineage>
        <taxon>Bacteria</taxon>
        <taxon>Bacillati</taxon>
        <taxon>Actinomycetota</taxon>
        <taxon>Actinomycetes</taxon>
        <taxon>Pseudonocardiales</taxon>
        <taxon>Pseudonocardiaceae</taxon>
        <taxon>Amycolatopsis</taxon>
    </lineage>
</organism>
<protein>
    <submittedName>
        <fullName evidence="10">Molybdenum cofactor guanylyltransferase</fullName>
    </submittedName>
</protein>
<evidence type="ECO:0000256" key="2">
    <source>
        <dbReference type="ARBA" id="ARBA00022679"/>
    </source>
</evidence>
<dbReference type="Gene3D" id="3.90.550.10">
    <property type="entry name" value="Spore Coat Polysaccharide Biosynthesis Protein SpsA, Chain A"/>
    <property type="match status" value="1"/>
</dbReference>
<evidence type="ECO:0000256" key="5">
    <source>
        <dbReference type="ARBA" id="ARBA00022842"/>
    </source>
</evidence>
<dbReference type="InterPro" id="IPR013482">
    <property type="entry name" value="Molybde_CF_guanTrfase"/>
</dbReference>
<keyword evidence="2" id="KW-0808">Transferase</keyword>
<dbReference type="RefSeq" id="WP_285487935.1">
    <property type="nucleotide sequence ID" value="NZ_BSTI01000009.1"/>
</dbReference>
<dbReference type="EMBL" id="BSTI01000009">
    <property type="protein sequence ID" value="GLY67680.1"/>
    <property type="molecule type" value="Genomic_DNA"/>
</dbReference>
<dbReference type="InterPro" id="IPR029044">
    <property type="entry name" value="Nucleotide-diphossugar_trans"/>
</dbReference>
<keyword evidence="10" id="KW-0548">Nucleotidyltransferase</keyword>
<dbReference type="GO" id="GO:0005525">
    <property type="term" value="F:GTP binding"/>
    <property type="evidence" value="ECO:0007669"/>
    <property type="project" value="UniProtKB-KW"/>
</dbReference>
<dbReference type="PANTHER" id="PTHR19136">
    <property type="entry name" value="MOLYBDENUM COFACTOR GUANYLYLTRANSFERASE"/>
    <property type="match status" value="1"/>
</dbReference>
<dbReference type="GO" id="GO:0006777">
    <property type="term" value="P:Mo-molybdopterin cofactor biosynthetic process"/>
    <property type="evidence" value="ECO:0007669"/>
    <property type="project" value="UniProtKB-KW"/>
</dbReference>
<dbReference type="Proteomes" id="UP001165136">
    <property type="component" value="Unassembled WGS sequence"/>
</dbReference>
<dbReference type="Pfam" id="PF12804">
    <property type="entry name" value="NTP_transf_3"/>
    <property type="match status" value="1"/>
</dbReference>
<keyword evidence="3" id="KW-0479">Metal-binding</keyword>
<comment type="caution">
    <text evidence="10">The sequence shown here is derived from an EMBL/GenBank/DDBJ whole genome shotgun (WGS) entry which is preliminary data.</text>
</comment>
<evidence type="ECO:0000256" key="4">
    <source>
        <dbReference type="ARBA" id="ARBA00022741"/>
    </source>
</evidence>
<reference evidence="10" key="1">
    <citation type="submission" date="2023-03" db="EMBL/GenBank/DDBJ databases">
        <title>Amycolatopsis taiwanensis NBRC 103393.</title>
        <authorList>
            <person name="Ichikawa N."/>
            <person name="Sato H."/>
            <person name="Tonouchi N."/>
        </authorList>
    </citation>
    <scope>NUCLEOTIDE SEQUENCE</scope>
    <source>
        <strain evidence="10">NBRC 103393</strain>
    </source>
</reference>
<evidence type="ECO:0000259" key="9">
    <source>
        <dbReference type="Pfam" id="PF12804"/>
    </source>
</evidence>
<name>A0A9W6R3G6_9PSEU</name>
<feature type="region of interest" description="Disordered" evidence="8">
    <location>
        <begin position="166"/>
        <end position="187"/>
    </location>
</feature>
<evidence type="ECO:0000256" key="6">
    <source>
        <dbReference type="ARBA" id="ARBA00023134"/>
    </source>
</evidence>
<keyword evidence="5" id="KW-0460">Magnesium</keyword>
<dbReference type="CDD" id="cd02503">
    <property type="entry name" value="MobA"/>
    <property type="match status" value="1"/>
</dbReference>
<feature type="domain" description="MobA-like NTP transferase" evidence="9">
    <location>
        <begin position="7"/>
        <end position="157"/>
    </location>
</feature>
<keyword evidence="7" id="KW-0501">Molybdenum cofactor biosynthesis</keyword>
<proteinExistence type="predicted"/>
<dbReference type="GO" id="GO:0016779">
    <property type="term" value="F:nucleotidyltransferase activity"/>
    <property type="evidence" value="ECO:0007669"/>
    <property type="project" value="UniProtKB-KW"/>
</dbReference>
<dbReference type="AlphaFoldDB" id="A0A9W6R3G6"/>
<dbReference type="GO" id="GO:0046872">
    <property type="term" value="F:metal ion binding"/>
    <property type="evidence" value="ECO:0007669"/>
    <property type="project" value="UniProtKB-KW"/>
</dbReference>
<evidence type="ECO:0000256" key="1">
    <source>
        <dbReference type="ARBA" id="ARBA00022490"/>
    </source>
</evidence>
<evidence type="ECO:0000256" key="3">
    <source>
        <dbReference type="ARBA" id="ARBA00022723"/>
    </source>
</evidence>
<keyword evidence="11" id="KW-1185">Reference proteome</keyword>
<accession>A0A9W6R3G6</accession>
<dbReference type="InterPro" id="IPR025877">
    <property type="entry name" value="MobA-like_NTP_Trfase"/>
</dbReference>